<dbReference type="RefSeq" id="WP_141846626.1">
    <property type="nucleotide sequence ID" value="NZ_VFPM01000004.1"/>
</dbReference>
<dbReference type="EMBL" id="VFPM01000004">
    <property type="protein sequence ID" value="TQM57301.1"/>
    <property type="molecule type" value="Genomic_DNA"/>
</dbReference>
<comment type="similarity">
    <text evidence="1">Belongs to the universal stress protein A family.</text>
</comment>
<dbReference type="InterPro" id="IPR006016">
    <property type="entry name" value="UspA"/>
</dbReference>
<evidence type="ECO:0000313" key="3">
    <source>
        <dbReference type="EMBL" id="TQM57301.1"/>
    </source>
</evidence>
<dbReference type="Proteomes" id="UP000316747">
    <property type="component" value="Unassembled WGS sequence"/>
</dbReference>
<reference evidence="3 4" key="1">
    <citation type="submission" date="2019-06" db="EMBL/GenBank/DDBJ databases">
        <title>Genome sequencing of plant associated microbes to promote plant fitness in Sorghum bicolor and Oryza sativa.</title>
        <authorList>
            <person name="Coleman-Derr D."/>
        </authorList>
    </citation>
    <scope>NUCLEOTIDE SEQUENCE [LARGE SCALE GENOMIC DNA]</scope>
    <source>
        <strain evidence="3 4">KV-663</strain>
    </source>
</reference>
<evidence type="ECO:0000259" key="2">
    <source>
        <dbReference type="Pfam" id="PF00582"/>
    </source>
</evidence>
<evidence type="ECO:0000313" key="4">
    <source>
        <dbReference type="Proteomes" id="UP000316747"/>
    </source>
</evidence>
<sequence>MSEQGASAGRIVVGVDGSESSKQALRWAARLATGDGSRIEAITAWEYPQAYSSPVDPNWRPDLDAQVILDDTLREVFGDDRPAALVPIVRHGPPRTVLIEASAGADLLVVGSRGHGGFAGLLLGSVSSACSEHAHCPVLVLHDKA</sequence>
<protein>
    <submittedName>
        <fullName evidence="3">Nucleotide-binding universal stress UspA family protein</fullName>
    </submittedName>
</protein>
<dbReference type="InterPro" id="IPR014729">
    <property type="entry name" value="Rossmann-like_a/b/a_fold"/>
</dbReference>
<dbReference type="Pfam" id="PF00582">
    <property type="entry name" value="Usp"/>
    <property type="match status" value="1"/>
</dbReference>
<dbReference type="SUPFAM" id="SSF52402">
    <property type="entry name" value="Adenine nucleotide alpha hydrolases-like"/>
    <property type="match status" value="1"/>
</dbReference>
<feature type="domain" description="UspA" evidence="2">
    <location>
        <begin position="10"/>
        <end position="142"/>
    </location>
</feature>
<dbReference type="PANTHER" id="PTHR46553">
    <property type="entry name" value="ADENINE NUCLEOTIDE ALPHA HYDROLASES-LIKE SUPERFAMILY PROTEIN"/>
    <property type="match status" value="1"/>
</dbReference>
<dbReference type="PANTHER" id="PTHR46553:SF3">
    <property type="entry name" value="ADENINE NUCLEOTIDE ALPHA HYDROLASES-LIKE SUPERFAMILY PROTEIN"/>
    <property type="match status" value="1"/>
</dbReference>
<comment type="caution">
    <text evidence="3">The sequence shown here is derived from an EMBL/GenBank/DDBJ whole genome shotgun (WGS) entry which is preliminary data.</text>
</comment>
<accession>A0A543HG44</accession>
<dbReference type="PRINTS" id="PR01438">
    <property type="entry name" value="UNVRSLSTRESS"/>
</dbReference>
<organism evidence="3 4">
    <name type="scientific">Humibacillus xanthopallidus</name>
    <dbReference type="NCBI Taxonomy" id="412689"/>
    <lineage>
        <taxon>Bacteria</taxon>
        <taxon>Bacillati</taxon>
        <taxon>Actinomycetota</taxon>
        <taxon>Actinomycetes</taxon>
        <taxon>Micrococcales</taxon>
        <taxon>Intrasporangiaceae</taxon>
        <taxon>Humibacillus</taxon>
    </lineage>
</organism>
<dbReference type="AlphaFoldDB" id="A0A543HG44"/>
<gene>
    <name evidence="3" type="ORF">FBY41_4123</name>
</gene>
<dbReference type="CDD" id="cd23659">
    <property type="entry name" value="USP_At3g01520-like"/>
    <property type="match status" value="1"/>
</dbReference>
<evidence type="ECO:0000256" key="1">
    <source>
        <dbReference type="ARBA" id="ARBA00008791"/>
    </source>
</evidence>
<dbReference type="InterPro" id="IPR006015">
    <property type="entry name" value="Universal_stress_UspA"/>
</dbReference>
<dbReference type="Gene3D" id="3.40.50.620">
    <property type="entry name" value="HUPs"/>
    <property type="match status" value="1"/>
</dbReference>
<name>A0A543HG44_9MICO</name>
<proteinExistence type="inferred from homology"/>
<dbReference type="OrthoDB" id="6174426at2"/>
<keyword evidence="4" id="KW-1185">Reference proteome</keyword>